<protein>
    <submittedName>
        <fullName evidence="1">Uncharacterized protein</fullName>
    </submittedName>
</protein>
<dbReference type="Proteomes" id="UP000199050">
    <property type="component" value="Unassembled WGS sequence"/>
</dbReference>
<dbReference type="EMBL" id="FNDX01000035">
    <property type="protein sequence ID" value="SDK21220.1"/>
    <property type="molecule type" value="Genomic_DNA"/>
</dbReference>
<dbReference type="RefSeq" id="WP_167360755.1">
    <property type="nucleotide sequence ID" value="NZ_CBCSKY010000039.1"/>
</dbReference>
<organism evidence="1 2">
    <name type="scientific">Paenibacillus typhae</name>
    <dbReference type="NCBI Taxonomy" id="1174501"/>
    <lineage>
        <taxon>Bacteria</taxon>
        <taxon>Bacillati</taxon>
        <taxon>Bacillota</taxon>
        <taxon>Bacilli</taxon>
        <taxon>Bacillales</taxon>
        <taxon>Paenibacillaceae</taxon>
        <taxon>Paenibacillus</taxon>
    </lineage>
</organism>
<gene>
    <name evidence="1" type="ORF">SAMN05216192_1354</name>
</gene>
<dbReference type="STRING" id="1174501.SAMN05216192_1354"/>
<reference evidence="2" key="1">
    <citation type="submission" date="2016-10" db="EMBL/GenBank/DDBJ databases">
        <authorList>
            <person name="Varghese N."/>
            <person name="Submissions S."/>
        </authorList>
    </citation>
    <scope>NUCLEOTIDE SEQUENCE [LARGE SCALE GENOMIC DNA]</scope>
    <source>
        <strain evidence="2">CGMCC 1.11012</strain>
    </source>
</reference>
<proteinExistence type="predicted"/>
<name>A0A1G9A471_9BACL</name>
<accession>A0A1G9A471</accession>
<evidence type="ECO:0000313" key="1">
    <source>
        <dbReference type="EMBL" id="SDK21220.1"/>
    </source>
</evidence>
<evidence type="ECO:0000313" key="2">
    <source>
        <dbReference type="Proteomes" id="UP000199050"/>
    </source>
</evidence>
<sequence>MNTYNNELNNNNSYENFMHSENPRMYSIPLVSLDHNPVSAAGNLLTVPVFTGSRDT</sequence>
<dbReference type="AlphaFoldDB" id="A0A1G9A471"/>
<keyword evidence="2" id="KW-1185">Reference proteome</keyword>